<dbReference type="Gene3D" id="3.30.70.2220">
    <property type="entry name" value="CRISPR-Cas system, Cmr2 subunit, D1 domain, cysteine cluster"/>
    <property type="match status" value="1"/>
</dbReference>
<dbReference type="Pfam" id="PF22335">
    <property type="entry name" value="Cas10-Cmr2_palm2"/>
    <property type="match status" value="1"/>
</dbReference>
<proteinExistence type="predicted"/>
<dbReference type="Gene3D" id="3.30.70.270">
    <property type="match status" value="1"/>
</dbReference>
<dbReference type="PATRIC" id="fig|1339315.3.peg.226"/>
<dbReference type="GO" id="GO:0051607">
    <property type="term" value="P:defense response to virus"/>
    <property type="evidence" value="ECO:0007669"/>
    <property type="project" value="UniProtKB-KW"/>
</dbReference>
<protein>
    <submittedName>
        <fullName evidence="5">CRISPR-associated family protein</fullName>
    </submittedName>
</protein>
<feature type="domain" description="CRISPR-associated protein Cmr2 N-terminal" evidence="3">
    <location>
        <begin position="3"/>
        <end position="47"/>
    </location>
</feature>
<organism evidence="5 6">
    <name type="scientific">Bacteroides fragilis str. 3988T(B)14</name>
    <dbReference type="NCBI Taxonomy" id="1339315"/>
    <lineage>
        <taxon>Bacteria</taxon>
        <taxon>Pseudomonadati</taxon>
        <taxon>Bacteroidota</taxon>
        <taxon>Bacteroidia</taxon>
        <taxon>Bacteroidales</taxon>
        <taxon>Bacteroidaceae</taxon>
        <taxon>Bacteroides</taxon>
    </lineage>
</organism>
<evidence type="ECO:0000259" key="3">
    <source>
        <dbReference type="Pfam" id="PF12469"/>
    </source>
</evidence>
<dbReference type="InterPro" id="IPR024615">
    <property type="entry name" value="CRISPR-assoc_Cmr2_N"/>
</dbReference>
<dbReference type="AlphaFoldDB" id="A0A015SXI1"/>
<keyword evidence="2" id="KW-0051">Antiviral defense</keyword>
<evidence type="ECO:0000256" key="1">
    <source>
        <dbReference type="ARBA" id="ARBA00022741"/>
    </source>
</evidence>
<dbReference type="InterPro" id="IPR043128">
    <property type="entry name" value="Rev_trsase/Diguanyl_cyclase"/>
</dbReference>
<dbReference type="EMBL" id="JGCY01000083">
    <property type="protein sequence ID" value="EXY76859.1"/>
    <property type="molecule type" value="Genomic_DNA"/>
</dbReference>
<keyword evidence="1" id="KW-0547">Nucleotide-binding</keyword>
<feature type="domain" description="Cas10/Cmr2 second palm" evidence="4">
    <location>
        <begin position="272"/>
        <end position="410"/>
    </location>
</feature>
<sequence length="600" mass="69166">MKYIAITLGPITRTIEMAESTKELWAASYFFSYLAKKIVEPFVKKNRTFQLPLINEEMQKPHCGAGLFPDRYIFKSEPGDLELLKQHSDQVLIEIAGHIASPSLPGTAKDVSQIYHYLKSYIKIYFIERTLESDDPHVVIPACEKYLNIIENQETFPEQEETMISHQKSDFLKFLITNVNGKIYRKDKNSIPRFTGSFLTRDAFGDMNGERLFESILEISASELNINIQQKALEVITANEKNKGEKYSDQIWDAEEIILNDNKAQLRPYHKYIAIIKSDGDSMGETIKSMGAYNIPITQLSKALLSFNIESINEIVAYGGKPIFIGGDDLLCFAPVCCNGNNVFNLVEKLSTCFDQCINQHLQQYINACSEAQRPLPSLSFGISITYHKYPMFEALHTTDYLLEMVAKDNLFKYTLSNKNILNENMKRFILKNKLAFSLQKHSGQIYHTAMSKKGKSYVKFNMLLQKYILKNKDMSKTQESEKFLSSVIQMIRAHAEILQIILQNEDKRTEMLKNYFDNNFNESCHLGYTGLFEDIQTLLCLRYQENIQDYQNRNEIIQQNTILTSDEKEILIVSPAMDAIHTIFTALQFIHFINYNKDE</sequence>
<dbReference type="RefSeq" id="WP_005787779.1">
    <property type="nucleotide sequence ID" value="NZ_JGCY01000083.1"/>
</dbReference>
<dbReference type="Proteomes" id="UP000020529">
    <property type="component" value="Unassembled WGS sequence"/>
</dbReference>
<evidence type="ECO:0000256" key="2">
    <source>
        <dbReference type="ARBA" id="ARBA00023118"/>
    </source>
</evidence>
<dbReference type="NCBIfam" id="TIGR02577">
    <property type="entry name" value="cas_TM1794_Cmr2"/>
    <property type="match status" value="1"/>
</dbReference>
<gene>
    <name evidence="5" type="ORF">M124_4247</name>
</gene>
<name>A0A015SXI1_BACFG</name>
<accession>A0A015SXI1</accession>
<comment type="caution">
    <text evidence="5">The sequence shown here is derived from an EMBL/GenBank/DDBJ whole genome shotgun (WGS) entry which is preliminary data.</text>
</comment>
<dbReference type="GO" id="GO:0000166">
    <property type="term" value="F:nucleotide binding"/>
    <property type="evidence" value="ECO:0007669"/>
    <property type="project" value="UniProtKB-KW"/>
</dbReference>
<dbReference type="InterPro" id="IPR038242">
    <property type="entry name" value="Cmr2_N"/>
</dbReference>
<evidence type="ECO:0000313" key="6">
    <source>
        <dbReference type="Proteomes" id="UP000020529"/>
    </source>
</evidence>
<dbReference type="Pfam" id="PF12469">
    <property type="entry name" value="Cmr2_N"/>
    <property type="match status" value="1"/>
</dbReference>
<dbReference type="InterPro" id="IPR054767">
    <property type="entry name" value="Cas10-Cmr2_palm2"/>
</dbReference>
<reference evidence="5 6" key="1">
    <citation type="submission" date="2014-02" db="EMBL/GenBank/DDBJ databases">
        <authorList>
            <person name="Sears C."/>
            <person name="Carroll K."/>
            <person name="Sack B.R."/>
            <person name="Qadri F."/>
            <person name="Myers L.L."/>
            <person name="Chung G.-T."/>
            <person name="Escheverria P."/>
            <person name="Fraser C.M."/>
            <person name="Sadzewicz L."/>
            <person name="Shefchek K.A."/>
            <person name="Tallon L."/>
            <person name="Das S.P."/>
            <person name="Daugherty S."/>
            <person name="Mongodin E.F."/>
        </authorList>
    </citation>
    <scope>NUCLEOTIDE SEQUENCE [LARGE SCALE GENOMIC DNA]</scope>
    <source>
        <strain evidence="6">3988T(B)14</strain>
    </source>
</reference>
<evidence type="ECO:0000313" key="5">
    <source>
        <dbReference type="EMBL" id="EXY76859.1"/>
    </source>
</evidence>
<evidence type="ECO:0000259" key="4">
    <source>
        <dbReference type="Pfam" id="PF22335"/>
    </source>
</evidence>
<dbReference type="InterPro" id="IPR013407">
    <property type="entry name" value="CRISPR-assoc_prot_Cmr2"/>
</dbReference>